<reference evidence="3" key="2">
    <citation type="submission" date="2017-12" db="EMBL/GenBank/DDBJ databases">
        <title>Genome sequence of the Bar-tailed Godwit (Limosa lapponica baueri).</title>
        <authorList>
            <person name="Lima N.C.B."/>
            <person name="Parody-Merino A.M."/>
            <person name="Battley P.F."/>
            <person name="Fidler A.E."/>
            <person name="Prosdocimi F."/>
        </authorList>
    </citation>
    <scope>NUCLEOTIDE SEQUENCE [LARGE SCALE GENOMIC DNA]</scope>
</reference>
<accession>A0A2I0TG42</accession>
<dbReference type="EMBL" id="KZ510860">
    <property type="protein sequence ID" value="PKU32781.1"/>
    <property type="molecule type" value="Genomic_DNA"/>
</dbReference>
<reference evidence="3" key="1">
    <citation type="submission" date="2017-11" db="EMBL/GenBank/DDBJ databases">
        <authorList>
            <person name="Lima N.C."/>
            <person name="Parody-Merino A.M."/>
            <person name="Battley P.F."/>
            <person name="Fidler A.E."/>
            <person name="Prosdocimi F."/>
        </authorList>
    </citation>
    <scope>NUCLEOTIDE SEQUENCE [LARGE SCALE GENOMIC DNA]</scope>
</reference>
<dbReference type="GO" id="GO:0003964">
    <property type="term" value="F:RNA-directed DNA polymerase activity"/>
    <property type="evidence" value="ECO:0007669"/>
    <property type="project" value="UniProtKB-KW"/>
</dbReference>
<feature type="domain" description="Reverse transcriptase" evidence="1">
    <location>
        <begin position="12"/>
        <end position="106"/>
    </location>
</feature>
<dbReference type="AlphaFoldDB" id="A0A2I0TG42"/>
<evidence type="ECO:0000259" key="1">
    <source>
        <dbReference type="Pfam" id="PF00078"/>
    </source>
</evidence>
<dbReference type="Pfam" id="PF00078">
    <property type="entry name" value="RVT_1"/>
    <property type="match status" value="1"/>
</dbReference>
<keyword evidence="2" id="KW-0548">Nucleotidyltransferase</keyword>
<dbReference type="PANTHER" id="PTHR33332">
    <property type="entry name" value="REVERSE TRANSCRIPTASE DOMAIN-CONTAINING PROTEIN"/>
    <property type="match status" value="1"/>
</dbReference>
<name>A0A2I0TG42_LIMLA</name>
<keyword evidence="3" id="KW-1185">Reference proteome</keyword>
<evidence type="ECO:0000313" key="3">
    <source>
        <dbReference type="Proteomes" id="UP000233556"/>
    </source>
</evidence>
<dbReference type="OrthoDB" id="416454at2759"/>
<gene>
    <name evidence="2" type="ORF">llap_16915</name>
</gene>
<dbReference type="Proteomes" id="UP000233556">
    <property type="component" value="Unassembled WGS sequence"/>
</dbReference>
<organism evidence="2 3">
    <name type="scientific">Limosa lapponica baueri</name>
    <dbReference type="NCBI Taxonomy" id="1758121"/>
    <lineage>
        <taxon>Eukaryota</taxon>
        <taxon>Metazoa</taxon>
        <taxon>Chordata</taxon>
        <taxon>Craniata</taxon>
        <taxon>Vertebrata</taxon>
        <taxon>Euteleostomi</taxon>
        <taxon>Archelosauria</taxon>
        <taxon>Archosauria</taxon>
        <taxon>Dinosauria</taxon>
        <taxon>Saurischia</taxon>
        <taxon>Theropoda</taxon>
        <taxon>Coelurosauria</taxon>
        <taxon>Aves</taxon>
        <taxon>Neognathae</taxon>
        <taxon>Neoaves</taxon>
        <taxon>Charadriiformes</taxon>
        <taxon>Scolopacidae</taxon>
        <taxon>Limosa</taxon>
    </lineage>
</organism>
<dbReference type="InterPro" id="IPR000477">
    <property type="entry name" value="RT_dom"/>
</dbReference>
<evidence type="ECO:0000313" key="2">
    <source>
        <dbReference type="EMBL" id="PKU32781.1"/>
    </source>
</evidence>
<keyword evidence="2" id="KW-0808">Transferase</keyword>
<protein>
    <submittedName>
        <fullName evidence="2">Rna-directed dna polymerase from mobile element jockey-like</fullName>
    </submittedName>
</protein>
<keyword evidence="2" id="KW-0695">RNA-directed DNA polymerase</keyword>
<proteinExistence type="predicted"/>
<sequence length="138" mass="15827">MVLVDKGRTTDIIYQDLCKAFDAVLHNILVSKLESHGFDRWTTWWIRNSLDGRIQRVAVNGSMSKWRPVMSGVRWRLELGPAWFNIYVGDMDSGIEFTLSKFADNTKLCGVVDMLEGRHTIQRDLGRLERNADDVALV</sequence>